<feature type="compositionally biased region" description="Basic and acidic residues" evidence="1">
    <location>
        <begin position="1"/>
        <end position="11"/>
    </location>
</feature>
<comment type="caution">
    <text evidence="2">The sequence shown here is derived from an EMBL/GenBank/DDBJ whole genome shotgun (WGS) entry which is preliminary data.</text>
</comment>
<evidence type="ECO:0000313" key="3">
    <source>
        <dbReference type="Proteomes" id="UP001472677"/>
    </source>
</evidence>
<accession>A0ABR2B292</accession>
<gene>
    <name evidence="2" type="ORF">V6N12_019868</name>
</gene>
<feature type="region of interest" description="Disordered" evidence="1">
    <location>
        <begin position="1"/>
        <end position="98"/>
    </location>
</feature>
<feature type="compositionally biased region" description="Pro residues" evidence="1">
    <location>
        <begin position="243"/>
        <end position="260"/>
    </location>
</feature>
<reference evidence="2 3" key="1">
    <citation type="journal article" date="2024" name="G3 (Bethesda)">
        <title>Genome assembly of Hibiscus sabdariffa L. provides insights into metabolisms of medicinal natural products.</title>
        <authorList>
            <person name="Kim T."/>
        </authorList>
    </citation>
    <scope>NUCLEOTIDE SEQUENCE [LARGE SCALE GENOMIC DNA]</scope>
    <source>
        <strain evidence="2">TK-2024</strain>
        <tissue evidence="2">Old leaves</tissue>
    </source>
</reference>
<name>A0ABR2B292_9ROSI</name>
<evidence type="ECO:0000313" key="2">
    <source>
        <dbReference type="EMBL" id="KAK8500869.1"/>
    </source>
</evidence>
<dbReference type="EMBL" id="JBBPBM010000201">
    <property type="protein sequence ID" value="KAK8500869.1"/>
    <property type="molecule type" value="Genomic_DNA"/>
</dbReference>
<feature type="region of interest" description="Disordered" evidence="1">
    <location>
        <begin position="240"/>
        <end position="272"/>
    </location>
</feature>
<evidence type="ECO:0000256" key="1">
    <source>
        <dbReference type="SAM" id="MobiDB-lite"/>
    </source>
</evidence>
<protein>
    <submittedName>
        <fullName evidence="2">Uncharacterized protein</fullName>
    </submittedName>
</protein>
<sequence length="348" mass="37731">MRKEGKRERVEAMGGGIEPTSPSFQTHASTTKPGSLTPNPNIINHHRLKPPPPFESPPPTLGRHRRAQSNHLDLPDRNPITTRPQPPPFATKSRSKASPETHQIWVVSLSVRSPFVVPWPPATSPYRGGPNHTFFSPVRRRLSLVGKTKELSVPSHPPRLALLAAKVPMLRPRVNPYGPKVTPWVAPTPIGPRVSPYGYSSGELYKEYGWRISVEMSARRGHRPARARGRPARYADLIDDPIPDPPPPVDPPAPEVPPIPRGQTTVTDPPPAPSIDVTTPVRGASAVGPQPVAGLFDENLGRQFLQLIQGAVRAANVVPEVPISQTLISSGVRIFTGSPDGAPTDAED</sequence>
<feature type="compositionally biased region" description="Polar residues" evidence="1">
    <location>
        <begin position="20"/>
        <end position="42"/>
    </location>
</feature>
<organism evidence="2 3">
    <name type="scientific">Hibiscus sabdariffa</name>
    <name type="common">roselle</name>
    <dbReference type="NCBI Taxonomy" id="183260"/>
    <lineage>
        <taxon>Eukaryota</taxon>
        <taxon>Viridiplantae</taxon>
        <taxon>Streptophyta</taxon>
        <taxon>Embryophyta</taxon>
        <taxon>Tracheophyta</taxon>
        <taxon>Spermatophyta</taxon>
        <taxon>Magnoliopsida</taxon>
        <taxon>eudicotyledons</taxon>
        <taxon>Gunneridae</taxon>
        <taxon>Pentapetalae</taxon>
        <taxon>rosids</taxon>
        <taxon>malvids</taxon>
        <taxon>Malvales</taxon>
        <taxon>Malvaceae</taxon>
        <taxon>Malvoideae</taxon>
        <taxon>Hibiscus</taxon>
    </lineage>
</organism>
<feature type="compositionally biased region" description="Pro residues" evidence="1">
    <location>
        <begin position="50"/>
        <end position="60"/>
    </location>
</feature>
<proteinExistence type="predicted"/>
<keyword evidence="3" id="KW-1185">Reference proteome</keyword>
<dbReference type="Proteomes" id="UP001472677">
    <property type="component" value="Unassembled WGS sequence"/>
</dbReference>